<dbReference type="Pfam" id="PF13424">
    <property type="entry name" value="TPR_12"/>
    <property type="match status" value="3"/>
</dbReference>
<comment type="subcellular location">
    <subcellularLocation>
        <location evidence="1">Cytoplasm</location>
        <location evidence="1">Cytoskeleton</location>
    </subcellularLocation>
</comment>
<dbReference type="PANTHER" id="PTHR45783">
    <property type="entry name" value="KINESIN LIGHT CHAIN"/>
    <property type="match status" value="1"/>
</dbReference>
<proteinExistence type="inferred from homology"/>
<dbReference type="SUPFAM" id="SSF48452">
    <property type="entry name" value="TPR-like"/>
    <property type="match status" value="1"/>
</dbReference>
<sequence>MPQLYCNAAEGRTAPSMAWLIKFAERVPAGYTAGDIVSNIIVPETRQHGCRYIDTVPVNQCGKPNFFISHRWGSPFSHLLTALKKDIGDKEGNNADKPNVFVWLDIFAVNQHPGKAQDDDLSKLQDVIKQSEKTLLVMDNDGQVLRRVWCLFEIFKTVHFKGVQQLRVLAHGVNLMGLKDIFIRLDVGAAQATNEADRLSILEDIGKTIGVDRLNNLIREALVDSTKHEVEQLKASSHDEEDFRFHYFSALNKAGQMMTLAGNYQEAEPLMRETLELASEAMGARSGAAASCVNNLAEVLRHLGKFAEAEPLQRQAVELSEELMGKNHPNTATYLGNLAQLEMALGKPAAAEPLLRRALDISIKSNGAEATDTAVLLNSLASLLLDLGRLNEAEDHYRMALAAVRKQLGPDDPEQVAYVANLAGVLQEKEQHQEAEKLLESALQLCKRTLGPQHPMTATVMNNLGEALARQKRIEEAEPLVRLALKVRIQNLGTQHPATANSLNNLGGVLMGQGKVDEAQSAFRESLEITEKLLGADHPVVANRLNNLASVLAEQGESTEAEVGVGVGVGVGALVRV</sequence>
<keyword evidence="7" id="KW-0175">Coiled coil</keyword>
<dbReference type="GO" id="GO:0005871">
    <property type="term" value="C:kinesin complex"/>
    <property type="evidence" value="ECO:0007669"/>
    <property type="project" value="InterPro"/>
</dbReference>
<evidence type="ECO:0000313" key="11">
    <source>
        <dbReference type="EMBL" id="CAE0501937.1"/>
    </source>
</evidence>
<evidence type="ECO:0008006" key="12">
    <source>
        <dbReference type="Google" id="ProtNLM"/>
    </source>
</evidence>
<protein>
    <recommendedName>
        <fullName evidence="12">Kinesin light chain</fullName>
    </recommendedName>
</protein>
<keyword evidence="6 10" id="KW-0802">TPR repeat</keyword>
<dbReference type="Pfam" id="PF13374">
    <property type="entry name" value="TPR_10"/>
    <property type="match status" value="2"/>
</dbReference>
<evidence type="ECO:0000256" key="6">
    <source>
        <dbReference type="ARBA" id="ARBA00022803"/>
    </source>
</evidence>
<gene>
    <name evidence="11" type="ORF">DTER00134_LOCUS17010</name>
</gene>
<organism evidence="11">
    <name type="scientific">Dunaliella tertiolecta</name>
    <name type="common">Green alga</name>
    <dbReference type="NCBI Taxonomy" id="3047"/>
    <lineage>
        <taxon>Eukaryota</taxon>
        <taxon>Viridiplantae</taxon>
        <taxon>Chlorophyta</taxon>
        <taxon>core chlorophytes</taxon>
        <taxon>Chlorophyceae</taxon>
        <taxon>CS clade</taxon>
        <taxon>Chlamydomonadales</taxon>
        <taxon>Dunaliellaceae</taxon>
        <taxon>Dunaliella</taxon>
    </lineage>
</organism>
<evidence type="ECO:0000256" key="4">
    <source>
        <dbReference type="ARBA" id="ARBA00022701"/>
    </source>
</evidence>
<dbReference type="PANTHER" id="PTHR45783:SF3">
    <property type="entry name" value="KINESIN LIGHT CHAIN"/>
    <property type="match status" value="1"/>
</dbReference>
<evidence type="ECO:0000256" key="3">
    <source>
        <dbReference type="ARBA" id="ARBA00022490"/>
    </source>
</evidence>
<evidence type="ECO:0000256" key="9">
    <source>
        <dbReference type="ARBA" id="ARBA00023212"/>
    </source>
</evidence>
<keyword evidence="4" id="KW-0493">Microtubule</keyword>
<evidence type="ECO:0000256" key="1">
    <source>
        <dbReference type="ARBA" id="ARBA00004245"/>
    </source>
</evidence>
<dbReference type="InterPro" id="IPR019734">
    <property type="entry name" value="TPR_rpt"/>
</dbReference>
<dbReference type="GO" id="GO:0005874">
    <property type="term" value="C:microtubule"/>
    <property type="evidence" value="ECO:0007669"/>
    <property type="project" value="UniProtKB-KW"/>
</dbReference>
<dbReference type="GO" id="GO:0005737">
    <property type="term" value="C:cytoplasm"/>
    <property type="evidence" value="ECO:0007669"/>
    <property type="project" value="TreeGrafter"/>
</dbReference>
<dbReference type="PRINTS" id="PR00381">
    <property type="entry name" value="KINESINLIGHT"/>
</dbReference>
<keyword evidence="9" id="KW-0206">Cytoskeleton</keyword>
<dbReference type="SMART" id="SM00028">
    <property type="entry name" value="TPR"/>
    <property type="match status" value="7"/>
</dbReference>
<dbReference type="PROSITE" id="PS50005">
    <property type="entry name" value="TPR"/>
    <property type="match status" value="1"/>
</dbReference>
<evidence type="ECO:0000256" key="8">
    <source>
        <dbReference type="ARBA" id="ARBA00023175"/>
    </source>
</evidence>
<reference evidence="11" key="1">
    <citation type="submission" date="2021-01" db="EMBL/GenBank/DDBJ databases">
        <authorList>
            <person name="Corre E."/>
            <person name="Pelletier E."/>
            <person name="Niang G."/>
            <person name="Scheremetjew M."/>
            <person name="Finn R."/>
            <person name="Kale V."/>
            <person name="Holt S."/>
            <person name="Cochrane G."/>
            <person name="Meng A."/>
            <person name="Brown T."/>
            <person name="Cohen L."/>
        </authorList>
    </citation>
    <scope>NUCLEOTIDE SEQUENCE</scope>
    <source>
        <strain evidence="11">CCMP1320</strain>
    </source>
</reference>
<keyword evidence="8" id="KW-0505">Motor protein</keyword>
<dbReference type="EMBL" id="HBIP01028115">
    <property type="protein sequence ID" value="CAE0501937.1"/>
    <property type="molecule type" value="Transcribed_RNA"/>
</dbReference>
<dbReference type="GO" id="GO:0007018">
    <property type="term" value="P:microtubule-based movement"/>
    <property type="evidence" value="ECO:0007669"/>
    <property type="project" value="TreeGrafter"/>
</dbReference>
<dbReference type="InterPro" id="IPR011990">
    <property type="entry name" value="TPR-like_helical_dom_sf"/>
</dbReference>
<dbReference type="InterPro" id="IPR002151">
    <property type="entry name" value="Kinesin_light"/>
</dbReference>
<dbReference type="GO" id="GO:0019894">
    <property type="term" value="F:kinesin binding"/>
    <property type="evidence" value="ECO:0007669"/>
    <property type="project" value="TreeGrafter"/>
</dbReference>
<feature type="repeat" description="TPR" evidence="10">
    <location>
        <begin position="500"/>
        <end position="533"/>
    </location>
</feature>
<evidence type="ECO:0000256" key="10">
    <source>
        <dbReference type="PROSITE-ProRule" id="PRU00339"/>
    </source>
</evidence>
<dbReference type="Gene3D" id="1.25.40.10">
    <property type="entry name" value="Tetratricopeptide repeat domain"/>
    <property type="match status" value="2"/>
</dbReference>
<evidence type="ECO:0000256" key="2">
    <source>
        <dbReference type="ARBA" id="ARBA00009622"/>
    </source>
</evidence>
<keyword evidence="5" id="KW-0677">Repeat</keyword>
<evidence type="ECO:0000256" key="7">
    <source>
        <dbReference type="ARBA" id="ARBA00023054"/>
    </source>
</evidence>
<dbReference type="AlphaFoldDB" id="A0A7S3R4Y5"/>
<accession>A0A7S3R4Y5</accession>
<keyword evidence="3" id="KW-0963">Cytoplasm</keyword>
<evidence type="ECO:0000256" key="5">
    <source>
        <dbReference type="ARBA" id="ARBA00022737"/>
    </source>
</evidence>
<comment type="similarity">
    <text evidence="2">Belongs to the kinesin light chain family.</text>
</comment>
<name>A0A7S3R4Y5_DUNTE</name>